<dbReference type="InterPro" id="IPR013106">
    <property type="entry name" value="Ig_V-set"/>
</dbReference>
<evidence type="ECO:0000259" key="18">
    <source>
        <dbReference type="PROSITE" id="PS50835"/>
    </source>
</evidence>
<reference evidence="19 20" key="1">
    <citation type="submission" date="2018-04" db="EMBL/GenBank/DDBJ databases">
        <title>The genome of golden apple snail Pomacea canaliculata provides insight into stress tolerance and invasive adaptation.</title>
        <authorList>
            <person name="Liu C."/>
            <person name="Liu B."/>
            <person name="Ren Y."/>
            <person name="Zhang Y."/>
            <person name="Wang H."/>
            <person name="Li S."/>
            <person name="Jiang F."/>
            <person name="Yin L."/>
            <person name="Zhang G."/>
            <person name="Qian W."/>
            <person name="Fan W."/>
        </authorList>
    </citation>
    <scope>NUCLEOTIDE SEQUENCE [LARGE SCALE GENOMIC DNA]</scope>
    <source>
        <strain evidence="19">SZHN2017</strain>
        <tissue evidence="19">Muscle</tissue>
    </source>
</reference>
<keyword evidence="13" id="KW-0393">Immunoglobulin domain</keyword>
<dbReference type="InterPro" id="IPR001245">
    <property type="entry name" value="Ser-Thr/Tyr_kinase_cat_dom"/>
</dbReference>
<dbReference type="Pfam" id="PF13927">
    <property type="entry name" value="Ig_3"/>
    <property type="match status" value="1"/>
</dbReference>
<dbReference type="CDD" id="cd00096">
    <property type="entry name" value="Ig"/>
    <property type="match status" value="1"/>
</dbReference>
<feature type="domain" description="Ig-like" evidence="18">
    <location>
        <begin position="258"/>
        <end position="359"/>
    </location>
</feature>
<evidence type="ECO:0000256" key="13">
    <source>
        <dbReference type="ARBA" id="ARBA00023319"/>
    </source>
</evidence>
<evidence type="ECO:0008006" key="21">
    <source>
        <dbReference type="Google" id="ProtNLM"/>
    </source>
</evidence>
<dbReference type="AlphaFoldDB" id="A0A2T7P0Y7"/>
<dbReference type="GO" id="GO:0005524">
    <property type="term" value="F:ATP binding"/>
    <property type="evidence" value="ECO:0007669"/>
    <property type="project" value="UniProtKB-KW"/>
</dbReference>
<dbReference type="PROSITE" id="PS50011">
    <property type="entry name" value="PROTEIN_KINASE_DOM"/>
    <property type="match status" value="1"/>
</dbReference>
<comment type="subcellular location">
    <subcellularLocation>
        <location evidence="2">Endomembrane system</location>
    </subcellularLocation>
    <subcellularLocation>
        <location evidence="1">Membrane</location>
        <topology evidence="1">Single-pass membrane protein</topology>
    </subcellularLocation>
</comment>
<dbReference type="Gene3D" id="1.10.510.10">
    <property type="entry name" value="Transferase(Phosphotransferase) domain 1"/>
    <property type="match status" value="1"/>
</dbReference>
<keyword evidence="6" id="KW-0418">Kinase</keyword>
<keyword evidence="4 16" id="KW-0812">Transmembrane</keyword>
<evidence type="ECO:0000313" key="20">
    <source>
        <dbReference type="Proteomes" id="UP000245119"/>
    </source>
</evidence>
<comment type="caution">
    <text evidence="19">The sequence shown here is derived from an EMBL/GenBank/DDBJ whole genome shotgun (WGS) entry which is preliminary data.</text>
</comment>
<dbReference type="Pfam" id="PF07714">
    <property type="entry name" value="PK_Tyr_Ser-Thr"/>
    <property type="match status" value="1"/>
</dbReference>
<evidence type="ECO:0000256" key="6">
    <source>
        <dbReference type="ARBA" id="ARBA00022777"/>
    </source>
</evidence>
<dbReference type="GO" id="GO:0030182">
    <property type="term" value="P:neuron differentiation"/>
    <property type="evidence" value="ECO:0007669"/>
    <property type="project" value="UniProtKB-ARBA"/>
</dbReference>
<evidence type="ECO:0000313" key="19">
    <source>
        <dbReference type="EMBL" id="PVD27091.1"/>
    </source>
</evidence>
<keyword evidence="3" id="KW-0808">Transferase</keyword>
<dbReference type="SUPFAM" id="SSF56112">
    <property type="entry name" value="Protein kinase-like (PK-like)"/>
    <property type="match status" value="1"/>
</dbReference>
<dbReference type="PIRSF" id="PIRSF000615">
    <property type="entry name" value="TyrPK_CSF1-R"/>
    <property type="match status" value="1"/>
</dbReference>
<dbReference type="GO" id="GO:0007169">
    <property type="term" value="P:cell surface receptor protein tyrosine kinase signaling pathway"/>
    <property type="evidence" value="ECO:0007669"/>
    <property type="project" value="TreeGrafter"/>
</dbReference>
<gene>
    <name evidence="19" type="ORF">C0Q70_12242</name>
</gene>
<evidence type="ECO:0000256" key="11">
    <source>
        <dbReference type="ARBA" id="ARBA00023157"/>
    </source>
</evidence>
<evidence type="ECO:0000256" key="1">
    <source>
        <dbReference type="ARBA" id="ARBA00004167"/>
    </source>
</evidence>
<dbReference type="PANTHER" id="PTHR24416:SF621">
    <property type="entry name" value="TYROSINE KINASE RECEPTOR CAD96CA"/>
    <property type="match status" value="1"/>
</dbReference>
<dbReference type="InterPro" id="IPR011009">
    <property type="entry name" value="Kinase-like_dom_sf"/>
</dbReference>
<evidence type="ECO:0000256" key="4">
    <source>
        <dbReference type="ARBA" id="ARBA00022692"/>
    </source>
</evidence>
<keyword evidence="10" id="KW-0829">Tyrosine-protein kinase</keyword>
<keyword evidence="5 14" id="KW-0547">Nucleotide-binding</keyword>
<evidence type="ECO:0000256" key="7">
    <source>
        <dbReference type="ARBA" id="ARBA00022840"/>
    </source>
</evidence>
<evidence type="ECO:0000256" key="3">
    <source>
        <dbReference type="ARBA" id="ARBA00022679"/>
    </source>
</evidence>
<accession>A0A2T7P0Y7</accession>
<dbReference type="GO" id="GO:0005886">
    <property type="term" value="C:plasma membrane"/>
    <property type="evidence" value="ECO:0007669"/>
    <property type="project" value="TreeGrafter"/>
</dbReference>
<dbReference type="InterPro" id="IPR050122">
    <property type="entry name" value="RTK"/>
</dbReference>
<dbReference type="InterPro" id="IPR013783">
    <property type="entry name" value="Ig-like_fold"/>
</dbReference>
<keyword evidence="9 16" id="KW-0472">Membrane</keyword>
<dbReference type="GO" id="GO:0043235">
    <property type="term" value="C:receptor complex"/>
    <property type="evidence" value="ECO:0007669"/>
    <property type="project" value="TreeGrafter"/>
</dbReference>
<evidence type="ECO:0000256" key="5">
    <source>
        <dbReference type="ARBA" id="ARBA00022741"/>
    </source>
</evidence>
<dbReference type="GO" id="GO:0048468">
    <property type="term" value="P:cell development"/>
    <property type="evidence" value="ECO:0007669"/>
    <property type="project" value="UniProtKB-ARBA"/>
</dbReference>
<evidence type="ECO:0000256" key="12">
    <source>
        <dbReference type="ARBA" id="ARBA00023180"/>
    </source>
</evidence>
<dbReference type="Gene3D" id="2.60.40.10">
    <property type="entry name" value="Immunoglobulins"/>
    <property type="match status" value="3"/>
</dbReference>
<evidence type="ECO:0000256" key="8">
    <source>
        <dbReference type="ARBA" id="ARBA00022989"/>
    </source>
</evidence>
<dbReference type="Pfam" id="PF07686">
    <property type="entry name" value="V-set"/>
    <property type="match status" value="1"/>
</dbReference>
<dbReference type="EMBL" id="PZQS01000007">
    <property type="protein sequence ID" value="PVD27091.1"/>
    <property type="molecule type" value="Genomic_DNA"/>
</dbReference>
<dbReference type="Gene3D" id="3.30.200.20">
    <property type="entry name" value="Phosphorylase Kinase, domain 1"/>
    <property type="match status" value="1"/>
</dbReference>
<evidence type="ECO:0000256" key="2">
    <source>
        <dbReference type="ARBA" id="ARBA00004308"/>
    </source>
</evidence>
<keyword evidence="20" id="KW-1185">Reference proteome</keyword>
<evidence type="ECO:0000256" key="10">
    <source>
        <dbReference type="ARBA" id="ARBA00023137"/>
    </source>
</evidence>
<dbReference type="SMART" id="SM00408">
    <property type="entry name" value="IGc2"/>
    <property type="match status" value="2"/>
</dbReference>
<dbReference type="InterPro" id="IPR007110">
    <property type="entry name" value="Ig-like_dom"/>
</dbReference>
<dbReference type="GO" id="GO:0012505">
    <property type="term" value="C:endomembrane system"/>
    <property type="evidence" value="ECO:0007669"/>
    <property type="project" value="UniProtKB-SubCell"/>
</dbReference>
<dbReference type="PROSITE" id="PS50835">
    <property type="entry name" value="IG_LIKE"/>
    <property type="match status" value="2"/>
</dbReference>
<evidence type="ECO:0000256" key="9">
    <source>
        <dbReference type="ARBA" id="ARBA00023136"/>
    </source>
</evidence>
<dbReference type="PRINTS" id="PR00109">
    <property type="entry name" value="TYRKINASE"/>
</dbReference>
<dbReference type="FunFam" id="1.10.510.10:FF:001512">
    <property type="entry name" value="Receptor tyrosine-protein kinase erbB-2"/>
    <property type="match status" value="1"/>
</dbReference>
<keyword evidence="8 16" id="KW-1133">Transmembrane helix</keyword>
<dbReference type="SUPFAM" id="SSF48726">
    <property type="entry name" value="Immunoglobulin"/>
    <property type="match status" value="3"/>
</dbReference>
<keyword evidence="7 14" id="KW-0067">ATP-binding</keyword>
<evidence type="ECO:0000256" key="14">
    <source>
        <dbReference type="PIRSR" id="PIRSR000615-2"/>
    </source>
</evidence>
<sequence>MRIRYFGAEDNRRNADEQQQIERCRHNTMALSTAFMLVALTSRVLASDLVKIQGPSDNAIIVGNNVELFCLVYTTDENGVQQKVTQPYNVTWYFKPEGVNVSRVVLEFISDGQSANSVSFDSSKYKAAEVARLQILAISLGDAGLYTCHLDASGQPSTGYGAHLMVIDTPACHNQNPESFSEQNITLDCIINFRGYRMPIVDWRLGTLKLNSTTEVLKNKSVLIETLTLTATEQMNGYVYHCHVEYPGLAQIECMAHPSLRVYKAAQIMSVVVSSSSGQESSRIAPGAKVRMQCSAQGYPVPQYTWYFRPRGSSSMPRKLAIQDYYEIPSFQATDEGMYYCYAINEINTRVFRDSRNLTLQLQEVEYNQQYNVGGQAWSASSAGGELQAQESDSGIQFSPYAVGALISAGLAVLLIIVFVVLAMRLKRERKIREKLARAHDETLDDQEVELLDEGLQPNGHFLPAEYSRLKMSWEIPRKDIRLLEQIGRGSFVEVWKGRMRRTPGTNDIVRIIVKKLDAEATNKERHFFSTELEVMKMVPSHPNIVRLIGSYTSNEPWLTMLEVAQEGTLQEFLQRHRPGQQEIVIGRGDDQPVFMRKHTLTAQKLLCLAAQVASGLEHLQKFKLIYYRLQSARVLVAKGGVCKLSGFGFPHEIGDRNMYQQASAPIRWMAPESLVENVYNTKTDVWSYGVLVWEILHFGMTPWPRLGPQEVLESVHTGKRMPPPPHCSKIIYGLMMKCWMANPEDRPTYDAILESLSHMVTEAEAHVVYAHLPAYLQSLDGGADGDADGISHA</sequence>
<dbReference type="InterPro" id="IPR000719">
    <property type="entry name" value="Prot_kinase_dom"/>
</dbReference>
<keyword evidence="11" id="KW-1015">Disulfide bond</keyword>
<keyword evidence="12" id="KW-0325">Glycoprotein</keyword>
<evidence type="ECO:0000256" key="16">
    <source>
        <dbReference type="SAM" id="Phobius"/>
    </source>
</evidence>
<dbReference type="InterPro" id="IPR036179">
    <property type="entry name" value="Ig-like_dom_sf"/>
</dbReference>
<dbReference type="InterPro" id="IPR003599">
    <property type="entry name" value="Ig_sub"/>
</dbReference>
<evidence type="ECO:0000259" key="17">
    <source>
        <dbReference type="PROSITE" id="PS50011"/>
    </source>
</evidence>
<dbReference type="STRING" id="400727.A0A2T7P0Y7"/>
<organism evidence="19 20">
    <name type="scientific">Pomacea canaliculata</name>
    <name type="common">Golden apple snail</name>
    <dbReference type="NCBI Taxonomy" id="400727"/>
    <lineage>
        <taxon>Eukaryota</taxon>
        <taxon>Metazoa</taxon>
        <taxon>Spiralia</taxon>
        <taxon>Lophotrochozoa</taxon>
        <taxon>Mollusca</taxon>
        <taxon>Gastropoda</taxon>
        <taxon>Caenogastropoda</taxon>
        <taxon>Architaenioglossa</taxon>
        <taxon>Ampullarioidea</taxon>
        <taxon>Ampullariidae</taxon>
        <taxon>Pomacea</taxon>
    </lineage>
</organism>
<evidence type="ECO:0000256" key="15">
    <source>
        <dbReference type="PIRSR" id="PIRSR000615-4"/>
    </source>
</evidence>
<dbReference type="CDD" id="cd00192">
    <property type="entry name" value="PTKc"/>
    <property type="match status" value="1"/>
</dbReference>
<dbReference type="GO" id="GO:0050793">
    <property type="term" value="P:regulation of developmental process"/>
    <property type="evidence" value="ECO:0007669"/>
    <property type="project" value="UniProtKB-ARBA"/>
</dbReference>
<feature type="domain" description="Ig-like" evidence="18">
    <location>
        <begin position="47"/>
        <end position="148"/>
    </location>
</feature>
<dbReference type="InterPro" id="IPR003598">
    <property type="entry name" value="Ig_sub2"/>
</dbReference>
<dbReference type="Proteomes" id="UP000245119">
    <property type="component" value="Linkage Group LG7"/>
</dbReference>
<feature type="site" description="Important for interaction with phosphotyrosine-binding proteins" evidence="15">
    <location>
        <position position="770"/>
    </location>
</feature>
<protein>
    <recommendedName>
        <fullName evidence="21">Receptor protein-tyrosine kinase</fullName>
    </recommendedName>
</protein>
<feature type="transmembrane region" description="Helical" evidence="16">
    <location>
        <begin position="401"/>
        <end position="423"/>
    </location>
</feature>
<dbReference type="PANTHER" id="PTHR24416">
    <property type="entry name" value="TYROSINE-PROTEIN KINASE RECEPTOR"/>
    <property type="match status" value="1"/>
</dbReference>
<dbReference type="GO" id="GO:0004714">
    <property type="term" value="F:transmembrane receptor protein tyrosine kinase activity"/>
    <property type="evidence" value="ECO:0007669"/>
    <property type="project" value="TreeGrafter"/>
</dbReference>
<feature type="binding site" evidence="14">
    <location>
        <position position="515"/>
    </location>
    <ligand>
        <name>ATP</name>
        <dbReference type="ChEBI" id="CHEBI:30616"/>
    </ligand>
</feature>
<dbReference type="SMART" id="SM00409">
    <property type="entry name" value="IG"/>
    <property type="match status" value="3"/>
</dbReference>
<name>A0A2T7P0Y7_POMCA</name>
<proteinExistence type="predicted"/>
<dbReference type="OrthoDB" id="3256376at2759"/>
<feature type="domain" description="Protein kinase" evidence="17">
    <location>
        <begin position="481"/>
        <end position="762"/>
    </location>
</feature>